<keyword evidence="2 5" id="KW-0378">Hydrolase</keyword>
<dbReference type="InterPro" id="IPR003833">
    <property type="entry name" value="CT_C_D"/>
</dbReference>
<dbReference type="SMART" id="SM00796">
    <property type="entry name" value="AHS1"/>
    <property type="match status" value="1"/>
</dbReference>
<dbReference type="SUPFAM" id="SSF50891">
    <property type="entry name" value="Cyclophilin-like"/>
    <property type="match status" value="1"/>
</dbReference>
<evidence type="ECO:0000313" key="6">
    <source>
        <dbReference type="Proteomes" id="UP000308528"/>
    </source>
</evidence>
<evidence type="ECO:0000256" key="1">
    <source>
        <dbReference type="ARBA" id="ARBA00022741"/>
    </source>
</evidence>
<evidence type="ECO:0000259" key="4">
    <source>
        <dbReference type="SMART" id="SM00796"/>
    </source>
</evidence>
<sequence length="224" mass="24677">MRLPRHIRPYGPSALLLEWEPRIDERISRSVHAYAAAIADHPAITECVPGYASLLIMYRPEACSAYTLREYVYGLSVEEGDLETGRQHLIPVLYGGAWGPDLDAVAVATGNSAQEVIDLHAGREYLVYMLGFRPGFAFLGPTDERLRVDRRPSPRDRVPGGAVGLAGQQTGIYPGEGPGGWQLIGRCPLPLLDGGGHPRLRAGDRVRFQSVDEATFFQYQDQHP</sequence>
<dbReference type="Pfam" id="PF02682">
    <property type="entry name" value="CT_C_D"/>
    <property type="match status" value="1"/>
</dbReference>
<organism evidence="5 6">
    <name type="scientific">Neolewinella litorea</name>
    <dbReference type="NCBI Taxonomy" id="2562452"/>
    <lineage>
        <taxon>Bacteria</taxon>
        <taxon>Pseudomonadati</taxon>
        <taxon>Bacteroidota</taxon>
        <taxon>Saprospiria</taxon>
        <taxon>Saprospirales</taxon>
        <taxon>Lewinellaceae</taxon>
        <taxon>Neolewinella</taxon>
    </lineage>
</organism>
<keyword evidence="1" id="KW-0547">Nucleotide-binding</keyword>
<evidence type="ECO:0000256" key="3">
    <source>
        <dbReference type="ARBA" id="ARBA00022840"/>
    </source>
</evidence>
<proteinExistence type="predicted"/>
<keyword evidence="3" id="KW-0067">ATP-binding</keyword>
<dbReference type="GO" id="GO:0017168">
    <property type="term" value="F:5-oxoprolinase (ATP-hydrolyzing) activity"/>
    <property type="evidence" value="ECO:0007669"/>
    <property type="project" value="UniProtKB-EC"/>
</dbReference>
<keyword evidence="6" id="KW-1185">Reference proteome</keyword>
<dbReference type="OrthoDB" id="9778567at2"/>
<reference evidence="5 6" key="1">
    <citation type="submission" date="2019-04" db="EMBL/GenBank/DDBJ databases">
        <title>Lewinella litorea sp. nov., isolated from a marine sand.</title>
        <authorList>
            <person name="Yoon J.-H."/>
        </authorList>
    </citation>
    <scope>NUCLEOTIDE SEQUENCE [LARGE SCALE GENOMIC DNA]</scope>
    <source>
        <strain evidence="5 6">HSMS-39</strain>
    </source>
</reference>
<dbReference type="PANTHER" id="PTHR34698:SF2">
    <property type="entry name" value="5-OXOPROLINASE SUBUNIT B"/>
    <property type="match status" value="1"/>
</dbReference>
<dbReference type="EC" id="3.5.2.9" evidence="5"/>
<gene>
    <name evidence="5" type="primary">pxpB</name>
    <name evidence="5" type="ORF">E4021_05450</name>
</gene>
<dbReference type="InterPro" id="IPR029000">
    <property type="entry name" value="Cyclophilin-like_dom_sf"/>
</dbReference>
<comment type="caution">
    <text evidence="5">The sequence shown here is derived from an EMBL/GenBank/DDBJ whole genome shotgun (WGS) entry which is preliminary data.</text>
</comment>
<accession>A0A4S4NPP4</accession>
<dbReference type="SUPFAM" id="SSF160467">
    <property type="entry name" value="PH0987 N-terminal domain-like"/>
    <property type="match status" value="1"/>
</dbReference>
<dbReference type="Gene3D" id="2.40.100.10">
    <property type="entry name" value="Cyclophilin-like"/>
    <property type="match status" value="1"/>
</dbReference>
<dbReference type="AlphaFoldDB" id="A0A4S4NPP4"/>
<dbReference type="RefSeq" id="WP_136457086.1">
    <property type="nucleotide sequence ID" value="NZ_SRSF01000001.1"/>
</dbReference>
<evidence type="ECO:0000313" key="5">
    <source>
        <dbReference type="EMBL" id="THH42026.1"/>
    </source>
</evidence>
<feature type="domain" description="Carboxyltransferase" evidence="4">
    <location>
        <begin position="5"/>
        <end position="217"/>
    </location>
</feature>
<dbReference type="NCBIfam" id="TIGR00370">
    <property type="entry name" value="5-oxoprolinase subunit PxpB"/>
    <property type="match status" value="1"/>
</dbReference>
<protein>
    <submittedName>
        <fullName evidence="5">5-oxoprolinase subunit PxpB</fullName>
        <ecNumber evidence="5">3.5.2.9</ecNumber>
    </submittedName>
</protein>
<dbReference type="Gene3D" id="3.30.1360.40">
    <property type="match status" value="1"/>
</dbReference>
<evidence type="ECO:0000256" key="2">
    <source>
        <dbReference type="ARBA" id="ARBA00022801"/>
    </source>
</evidence>
<dbReference type="Proteomes" id="UP000308528">
    <property type="component" value="Unassembled WGS sequence"/>
</dbReference>
<name>A0A4S4NPP4_9BACT</name>
<dbReference type="GO" id="GO:0005524">
    <property type="term" value="F:ATP binding"/>
    <property type="evidence" value="ECO:0007669"/>
    <property type="project" value="UniProtKB-KW"/>
</dbReference>
<dbReference type="InterPro" id="IPR010016">
    <property type="entry name" value="PxpB"/>
</dbReference>
<dbReference type="PANTHER" id="PTHR34698">
    <property type="entry name" value="5-OXOPROLINASE SUBUNIT B"/>
    <property type="match status" value="1"/>
</dbReference>
<dbReference type="EMBL" id="SRSF01000001">
    <property type="protein sequence ID" value="THH42026.1"/>
    <property type="molecule type" value="Genomic_DNA"/>
</dbReference>